<accession>A0A645IVP1</accession>
<organism evidence="1">
    <name type="scientific">bioreactor metagenome</name>
    <dbReference type="NCBI Taxonomy" id="1076179"/>
    <lineage>
        <taxon>unclassified sequences</taxon>
        <taxon>metagenomes</taxon>
        <taxon>ecological metagenomes</taxon>
    </lineage>
</organism>
<name>A0A645IVP1_9ZZZZ</name>
<reference evidence="1" key="1">
    <citation type="submission" date="2019-08" db="EMBL/GenBank/DDBJ databases">
        <authorList>
            <person name="Kucharzyk K."/>
            <person name="Murdoch R.W."/>
            <person name="Higgins S."/>
            <person name="Loffler F."/>
        </authorList>
    </citation>
    <scope>NUCLEOTIDE SEQUENCE</scope>
</reference>
<protein>
    <submittedName>
        <fullName evidence="1">Uncharacterized protein</fullName>
    </submittedName>
</protein>
<comment type="caution">
    <text evidence="1">The sequence shown here is derived from an EMBL/GenBank/DDBJ whole genome shotgun (WGS) entry which is preliminary data.</text>
</comment>
<gene>
    <name evidence="1" type="ORF">SDC9_202886</name>
</gene>
<sequence>MRSQHGAEAVIVGIGPVELAVFYLDCIDCTDACGFRCDFVQIRHHCLFVGNRDIDADEPQHADPFDRRFEFAGG</sequence>
<dbReference type="EMBL" id="VSSQ01124172">
    <property type="protein sequence ID" value="MPN55207.1"/>
    <property type="molecule type" value="Genomic_DNA"/>
</dbReference>
<evidence type="ECO:0000313" key="1">
    <source>
        <dbReference type="EMBL" id="MPN55207.1"/>
    </source>
</evidence>
<proteinExistence type="predicted"/>
<dbReference type="AlphaFoldDB" id="A0A645IVP1"/>